<dbReference type="Proteomes" id="UP001049518">
    <property type="component" value="Chromosome"/>
</dbReference>
<evidence type="ECO:0000313" key="2">
    <source>
        <dbReference type="EMBL" id="QXJ22350.1"/>
    </source>
</evidence>
<organism evidence="2 3">
    <name type="scientific">Actinomadura graeca</name>
    <dbReference type="NCBI Taxonomy" id="2750812"/>
    <lineage>
        <taxon>Bacteria</taxon>
        <taxon>Bacillati</taxon>
        <taxon>Actinomycetota</taxon>
        <taxon>Actinomycetes</taxon>
        <taxon>Streptosporangiales</taxon>
        <taxon>Thermomonosporaceae</taxon>
        <taxon>Actinomadura</taxon>
    </lineage>
</organism>
<dbReference type="PANTHER" id="PTHR42841">
    <property type="entry name" value="AMINE OXIDASE"/>
    <property type="match status" value="1"/>
</dbReference>
<dbReference type="SUPFAM" id="SSF51905">
    <property type="entry name" value="FAD/NAD(P)-binding domain"/>
    <property type="match status" value="1"/>
</dbReference>
<reference evidence="2" key="1">
    <citation type="submission" date="2020-07" db="EMBL/GenBank/DDBJ databases">
        <authorList>
            <person name="Tarantini F.S."/>
            <person name="Hong K.W."/>
            <person name="Chan K.G."/>
        </authorList>
    </citation>
    <scope>NUCLEOTIDE SEQUENCE</scope>
    <source>
        <strain evidence="2">32-07</strain>
    </source>
</reference>
<feature type="domain" description="Amine oxidase" evidence="1">
    <location>
        <begin position="30"/>
        <end position="418"/>
    </location>
</feature>
<proteinExistence type="predicted"/>
<evidence type="ECO:0000313" key="3">
    <source>
        <dbReference type="Proteomes" id="UP001049518"/>
    </source>
</evidence>
<keyword evidence="3" id="KW-1185">Reference proteome</keyword>
<name>A0ABX8QUD9_9ACTN</name>
<dbReference type="InterPro" id="IPR036188">
    <property type="entry name" value="FAD/NAD-bd_sf"/>
</dbReference>
<dbReference type="Pfam" id="PF01593">
    <property type="entry name" value="Amino_oxidase"/>
    <property type="match status" value="1"/>
</dbReference>
<dbReference type="InterPro" id="IPR002937">
    <property type="entry name" value="Amino_oxidase"/>
</dbReference>
<gene>
    <name evidence="2" type="ORF">AGRA3207_003339</name>
</gene>
<sequence>MVALTAGVRPWRAGDGGRVSDAVIVVGAGLAGLACAVRLHEDGVPVRVLEASDGVGGRMRTDVVDGFRLDRGFQVFNTAYPEARRVLDLPALDLRPFSSGLLVFHEGRRERVMLPWRHPGHALSGVFADIGSVRDKAALAAMTARDIAFPGSRILDGTERSTAAEFRHWGISDEMVDRLLRPFLAGVLLERDLETSSRFFHLIWRSFARGTIGVPALGMGQAPAQLASRLPDDTVALATPVRAVTGEGVETVDGQRIPARAVVVATDPVRAAALVPGVEAPVMRSVTTFYHAAPASPLGEPVQIIDAEGVITDTLVLTDAAPEYSPDGRALISTSVLGLNVPEARVRGRLNEIYGDTSAWRLVASYPVADALPAMTPPLRVRRPVRAGRGRYVCGDHRDTASIQGALVSGRRAAQAVLADLSG</sequence>
<dbReference type="EMBL" id="CP059572">
    <property type="protein sequence ID" value="QXJ22350.1"/>
    <property type="molecule type" value="Genomic_DNA"/>
</dbReference>
<accession>A0ABX8QUD9</accession>
<dbReference type="Gene3D" id="3.50.50.60">
    <property type="entry name" value="FAD/NAD(P)-binding domain"/>
    <property type="match status" value="1"/>
</dbReference>
<evidence type="ECO:0000259" key="1">
    <source>
        <dbReference type="Pfam" id="PF01593"/>
    </source>
</evidence>
<protein>
    <submittedName>
        <fullName evidence="2">FAD-dependent oxidoreductase</fullName>
    </submittedName>
</protein>